<reference evidence="2 3" key="1">
    <citation type="submission" date="2016-07" db="EMBL/GenBank/DDBJ databases">
        <title>Pervasive Adenine N6-methylation of Active Genes in Fungi.</title>
        <authorList>
            <consortium name="DOE Joint Genome Institute"/>
            <person name="Mondo S.J."/>
            <person name="Dannebaum R.O."/>
            <person name="Kuo R.C."/>
            <person name="Labutti K."/>
            <person name="Haridas S."/>
            <person name="Kuo A."/>
            <person name="Salamov A."/>
            <person name="Ahrendt S.R."/>
            <person name="Lipzen A."/>
            <person name="Sullivan W."/>
            <person name="Andreopoulos W.B."/>
            <person name="Clum A."/>
            <person name="Lindquist E."/>
            <person name="Daum C."/>
            <person name="Ramamoorthy G.K."/>
            <person name="Gryganskyi A."/>
            <person name="Culley D."/>
            <person name="Magnuson J.K."/>
            <person name="James T.Y."/>
            <person name="O'Malley M.A."/>
            <person name="Stajich J.E."/>
            <person name="Spatafora J.W."/>
            <person name="Visel A."/>
            <person name="Grigoriev I.V."/>
        </authorList>
    </citation>
    <scope>NUCLEOTIDE SEQUENCE [LARGE SCALE GENOMIC DNA]</scope>
    <source>
        <strain evidence="2 3">PL171</strain>
    </source>
</reference>
<keyword evidence="1" id="KW-0472">Membrane</keyword>
<evidence type="ECO:0000313" key="2">
    <source>
        <dbReference type="EMBL" id="ORZ33010.1"/>
    </source>
</evidence>
<name>A0A1Y2HEK5_9FUNG</name>
<keyword evidence="1" id="KW-0812">Transmembrane</keyword>
<gene>
    <name evidence="2" type="ORF">BCR44DRAFT_1211321</name>
</gene>
<organism evidence="2 3">
    <name type="scientific">Catenaria anguillulae PL171</name>
    <dbReference type="NCBI Taxonomy" id="765915"/>
    <lineage>
        <taxon>Eukaryota</taxon>
        <taxon>Fungi</taxon>
        <taxon>Fungi incertae sedis</taxon>
        <taxon>Blastocladiomycota</taxon>
        <taxon>Blastocladiomycetes</taxon>
        <taxon>Blastocladiales</taxon>
        <taxon>Catenariaceae</taxon>
        <taxon>Catenaria</taxon>
    </lineage>
</organism>
<accession>A0A1Y2HEK5</accession>
<evidence type="ECO:0000256" key="1">
    <source>
        <dbReference type="SAM" id="Phobius"/>
    </source>
</evidence>
<keyword evidence="1" id="KW-1133">Transmembrane helix</keyword>
<sequence length="159" mass="17688">MTHKIARPRTDAHAVQHSTKNMIHAAVRFLCTFSHFSLRIQPQQTFFDGQKLVGVPDLMVLSLGIVVTILHLILVLMSLTDVPPSCFHLHALHCLFLGVCLTLVFLFLSRCTPGPGNRHFAVPGKDCLIGSSSTLIQPKEHLKLAYVITFILRLDPTLN</sequence>
<dbReference type="Proteomes" id="UP000193411">
    <property type="component" value="Unassembled WGS sequence"/>
</dbReference>
<feature type="transmembrane region" description="Helical" evidence="1">
    <location>
        <begin position="89"/>
        <end position="108"/>
    </location>
</feature>
<evidence type="ECO:0000313" key="3">
    <source>
        <dbReference type="Proteomes" id="UP000193411"/>
    </source>
</evidence>
<dbReference type="AlphaFoldDB" id="A0A1Y2HEK5"/>
<proteinExistence type="predicted"/>
<feature type="transmembrane region" description="Helical" evidence="1">
    <location>
        <begin position="58"/>
        <end position="77"/>
    </location>
</feature>
<comment type="caution">
    <text evidence="2">The sequence shown here is derived from an EMBL/GenBank/DDBJ whole genome shotgun (WGS) entry which is preliminary data.</text>
</comment>
<dbReference type="EMBL" id="MCFL01000039">
    <property type="protein sequence ID" value="ORZ33010.1"/>
    <property type="molecule type" value="Genomic_DNA"/>
</dbReference>
<keyword evidence="3" id="KW-1185">Reference proteome</keyword>
<protein>
    <submittedName>
        <fullName evidence="2">Uncharacterized protein</fullName>
    </submittedName>
</protein>